<organism evidence="1 2">
    <name type="scientific">Nephila pilipes</name>
    <name type="common">Giant wood spider</name>
    <name type="synonym">Nephila maculata</name>
    <dbReference type="NCBI Taxonomy" id="299642"/>
    <lineage>
        <taxon>Eukaryota</taxon>
        <taxon>Metazoa</taxon>
        <taxon>Ecdysozoa</taxon>
        <taxon>Arthropoda</taxon>
        <taxon>Chelicerata</taxon>
        <taxon>Arachnida</taxon>
        <taxon>Araneae</taxon>
        <taxon>Araneomorphae</taxon>
        <taxon>Entelegynae</taxon>
        <taxon>Araneoidea</taxon>
        <taxon>Nephilidae</taxon>
        <taxon>Nephila</taxon>
    </lineage>
</organism>
<keyword evidence="2" id="KW-1185">Reference proteome</keyword>
<gene>
    <name evidence="1" type="ORF">NPIL_245071</name>
</gene>
<accession>A0A8X6P3R3</accession>
<dbReference type="EMBL" id="BMAW01016570">
    <property type="protein sequence ID" value="GFT49751.1"/>
    <property type="molecule type" value="Genomic_DNA"/>
</dbReference>
<evidence type="ECO:0000313" key="1">
    <source>
        <dbReference type="EMBL" id="GFT49751.1"/>
    </source>
</evidence>
<dbReference type="OrthoDB" id="6434393at2759"/>
<proteinExistence type="predicted"/>
<name>A0A8X6P3R3_NEPPI</name>
<evidence type="ECO:0000313" key="2">
    <source>
        <dbReference type="Proteomes" id="UP000887013"/>
    </source>
</evidence>
<dbReference type="AlphaFoldDB" id="A0A8X6P3R3"/>
<sequence length="83" mass="9367">METTGYCQSLKAPTDAVVFITVYLTLIEVATLQQPLYSPVVSRADIFQFPVLEESLKGHCFENVPNIQQDVIEYVKDIMAENL</sequence>
<reference evidence="1" key="1">
    <citation type="submission" date="2020-08" db="EMBL/GenBank/DDBJ databases">
        <title>Multicomponent nature underlies the extraordinary mechanical properties of spider dragline silk.</title>
        <authorList>
            <person name="Kono N."/>
            <person name="Nakamura H."/>
            <person name="Mori M."/>
            <person name="Yoshida Y."/>
            <person name="Ohtoshi R."/>
            <person name="Malay A.D."/>
            <person name="Moran D.A.P."/>
            <person name="Tomita M."/>
            <person name="Numata K."/>
            <person name="Arakawa K."/>
        </authorList>
    </citation>
    <scope>NUCLEOTIDE SEQUENCE</scope>
</reference>
<comment type="caution">
    <text evidence="1">The sequence shown here is derived from an EMBL/GenBank/DDBJ whole genome shotgun (WGS) entry which is preliminary data.</text>
</comment>
<dbReference type="Proteomes" id="UP000887013">
    <property type="component" value="Unassembled WGS sequence"/>
</dbReference>
<protein>
    <submittedName>
        <fullName evidence="1">Uncharacterized protein</fullName>
    </submittedName>
</protein>